<evidence type="ECO:0000259" key="1">
    <source>
        <dbReference type="PROSITE" id="PS50404"/>
    </source>
</evidence>
<dbReference type="HOGENOM" id="CLU_011226_4_0_1"/>
<dbReference type="Proteomes" id="UP000053424">
    <property type="component" value="Unassembled WGS sequence"/>
</dbReference>
<gene>
    <name evidence="2" type="ORF">M413DRAFT_445891</name>
</gene>
<dbReference type="Pfam" id="PF13409">
    <property type="entry name" value="GST_N_2"/>
    <property type="match status" value="1"/>
</dbReference>
<dbReference type="Gene3D" id="1.20.1050.10">
    <property type="match status" value="1"/>
</dbReference>
<dbReference type="AlphaFoldDB" id="A0A0C3BX98"/>
<dbReference type="SUPFAM" id="SSF52833">
    <property type="entry name" value="Thioredoxin-like"/>
    <property type="match status" value="1"/>
</dbReference>
<keyword evidence="3" id="KW-1185">Reference proteome</keyword>
<evidence type="ECO:0000313" key="3">
    <source>
        <dbReference type="Proteomes" id="UP000053424"/>
    </source>
</evidence>
<dbReference type="InterPro" id="IPR004045">
    <property type="entry name" value="Glutathione_S-Trfase_N"/>
</dbReference>
<dbReference type="InterPro" id="IPR054416">
    <property type="entry name" value="GST_UstS-like_C"/>
</dbReference>
<dbReference type="Gene3D" id="3.40.30.10">
    <property type="entry name" value="Glutaredoxin"/>
    <property type="match status" value="1"/>
</dbReference>
<name>A0A0C3BX98_HEBCY</name>
<dbReference type="OrthoDB" id="4951845at2759"/>
<protein>
    <recommendedName>
        <fullName evidence="1">GST N-terminal domain-containing protein</fullName>
    </recommendedName>
</protein>
<accession>A0A0C3BX98</accession>
<dbReference type="InterPro" id="IPR036249">
    <property type="entry name" value="Thioredoxin-like_sf"/>
</dbReference>
<dbReference type="Pfam" id="PF22041">
    <property type="entry name" value="GST_C_7"/>
    <property type="match status" value="1"/>
</dbReference>
<dbReference type="EMBL" id="KN831781">
    <property type="protein sequence ID" value="KIM41190.1"/>
    <property type="molecule type" value="Genomic_DNA"/>
</dbReference>
<proteinExistence type="predicted"/>
<reference evidence="2 3" key="1">
    <citation type="submission" date="2014-04" db="EMBL/GenBank/DDBJ databases">
        <authorList>
            <consortium name="DOE Joint Genome Institute"/>
            <person name="Kuo A."/>
            <person name="Gay G."/>
            <person name="Dore J."/>
            <person name="Kohler A."/>
            <person name="Nagy L.G."/>
            <person name="Floudas D."/>
            <person name="Copeland A."/>
            <person name="Barry K.W."/>
            <person name="Cichocki N."/>
            <person name="Veneault-Fourrey C."/>
            <person name="LaButti K."/>
            <person name="Lindquist E.A."/>
            <person name="Lipzen A."/>
            <person name="Lundell T."/>
            <person name="Morin E."/>
            <person name="Murat C."/>
            <person name="Sun H."/>
            <person name="Tunlid A."/>
            <person name="Henrissat B."/>
            <person name="Grigoriev I.V."/>
            <person name="Hibbett D.S."/>
            <person name="Martin F."/>
            <person name="Nordberg H.P."/>
            <person name="Cantor M.N."/>
            <person name="Hua S.X."/>
        </authorList>
    </citation>
    <scope>NUCLEOTIDE SEQUENCE [LARGE SCALE GENOMIC DNA]</scope>
    <source>
        <strain evidence="3">h7</strain>
    </source>
</reference>
<organism evidence="2 3">
    <name type="scientific">Hebeloma cylindrosporum</name>
    <dbReference type="NCBI Taxonomy" id="76867"/>
    <lineage>
        <taxon>Eukaryota</taxon>
        <taxon>Fungi</taxon>
        <taxon>Dikarya</taxon>
        <taxon>Basidiomycota</taxon>
        <taxon>Agaricomycotina</taxon>
        <taxon>Agaricomycetes</taxon>
        <taxon>Agaricomycetidae</taxon>
        <taxon>Agaricales</taxon>
        <taxon>Agaricineae</taxon>
        <taxon>Hymenogastraceae</taxon>
        <taxon>Hebeloma</taxon>
    </lineage>
</organism>
<feature type="domain" description="GST N-terminal" evidence="1">
    <location>
        <begin position="8"/>
        <end position="99"/>
    </location>
</feature>
<evidence type="ECO:0000313" key="2">
    <source>
        <dbReference type="EMBL" id="KIM41190.1"/>
    </source>
</evidence>
<reference evidence="3" key="2">
    <citation type="submission" date="2015-01" db="EMBL/GenBank/DDBJ databases">
        <title>Evolutionary Origins and Diversification of the Mycorrhizal Mutualists.</title>
        <authorList>
            <consortium name="DOE Joint Genome Institute"/>
            <consortium name="Mycorrhizal Genomics Consortium"/>
            <person name="Kohler A."/>
            <person name="Kuo A."/>
            <person name="Nagy L.G."/>
            <person name="Floudas D."/>
            <person name="Copeland A."/>
            <person name="Barry K.W."/>
            <person name="Cichocki N."/>
            <person name="Veneault-Fourrey C."/>
            <person name="LaButti K."/>
            <person name="Lindquist E.A."/>
            <person name="Lipzen A."/>
            <person name="Lundell T."/>
            <person name="Morin E."/>
            <person name="Murat C."/>
            <person name="Riley R."/>
            <person name="Ohm R."/>
            <person name="Sun H."/>
            <person name="Tunlid A."/>
            <person name="Henrissat B."/>
            <person name="Grigoriev I.V."/>
            <person name="Hibbett D.S."/>
            <person name="Martin F."/>
        </authorList>
    </citation>
    <scope>NUCLEOTIDE SEQUENCE [LARGE SCALE GENOMIC DNA]</scope>
    <source>
        <strain evidence="3">h7</strain>
    </source>
</reference>
<dbReference type="PROSITE" id="PS50404">
    <property type="entry name" value="GST_NTER"/>
    <property type="match status" value="1"/>
</dbReference>
<sequence>MAIIFYDIPCTLPNNSWSPNTLKTRYTLNFKGIPYETVWVEYPDIEPLCKKLGIPPTSKKEDGNEHYTLPAIHDPSTGAYLSDSILIAEYLEKTYPDTPQVFPHHTIALQATFAEAFWDSIGIARDFIIPAAYTRLNPRSQEYFRRTKSFGKSIEDRTPKGEDAIAKWEQFRGGLGRVDKWYAKSDGKGAFLMGETLSWETLSSPPSSSG</sequence>
<dbReference type="CDD" id="cd03038">
    <property type="entry name" value="GST_N_etherase_LigE"/>
    <property type="match status" value="1"/>
</dbReference>